<evidence type="ECO:0000256" key="2">
    <source>
        <dbReference type="ARBA" id="ARBA00022475"/>
    </source>
</evidence>
<feature type="transmembrane region" description="Helical" evidence="6">
    <location>
        <begin position="309"/>
        <end position="327"/>
    </location>
</feature>
<gene>
    <name evidence="7" type="ORF">GCM10010136_13810</name>
</gene>
<keyword evidence="5 6" id="KW-0472">Membrane</keyword>
<keyword evidence="8" id="KW-1185">Reference proteome</keyword>
<dbReference type="EMBL" id="BMZO01000004">
    <property type="protein sequence ID" value="GHC68758.1"/>
    <property type="molecule type" value="Genomic_DNA"/>
</dbReference>
<feature type="transmembrane region" description="Helical" evidence="6">
    <location>
        <begin position="52"/>
        <end position="78"/>
    </location>
</feature>
<evidence type="ECO:0000313" key="7">
    <source>
        <dbReference type="EMBL" id="GHC68758.1"/>
    </source>
</evidence>
<comment type="caution">
    <text evidence="7">The sequence shown here is derived from an EMBL/GenBank/DDBJ whole genome shotgun (WGS) entry which is preliminary data.</text>
</comment>
<feature type="transmembrane region" description="Helical" evidence="6">
    <location>
        <begin position="281"/>
        <end position="297"/>
    </location>
</feature>
<feature type="transmembrane region" description="Helical" evidence="6">
    <location>
        <begin position="339"/>
        <end position="356"/>
    </location>
</feature>
<feature type="transmembrane region" description="Helical" evidence="6">
    <location>
        <begin position="12"/>
        <end position="32"/>
    </location>
</feature>
<evidence type="ECO:0000256" key="3">
    <source>
        <dbReference type="ARBA" id="ARBA00022692"/>
    </source>
</evidence>
<dbReference type="Proteomes" id="UP000641137">
    <property type="component" value="Unassembled WGS sequence"/>
</dbReference>
<evidence type="ECO:0000256" key="6">
    <source>
        <dbReference type="SAM" id="Phobius"/>
    </source>
</evidence>
<dbReference type="InterPro" id="IPR005495">
    <property type="entry name" value="LptG/LptF_permease"/>
</dbReference>
<dbReference type="GO" id="GO:0015920">
    <property type="term" value="P:lipopolysaccharide transport"/>
    <property type="evidence" value="ECO:0007669"/>
    <property type="project" value="TreeGrafter"/>
</dbReference>
<evidence type="ECO:0000313" key="8">
    <source>
        <dbReference type="Proteomes" id="UP000641137"/>
    </source>
</evidence>
<reference evidence="7" key="2">
    <citation type="submission" date="2020-09" db="EMBL/GenBank/DDBJ databases">
        <authorList>
            <person name="Sun Q."/>
            <person name="Kim S."/>
        </authorList>
    </citation>
    <scope>NUCLEOTIDE SEQUENCE</scope>
    <source>
        <strain evidence="7">KCTC 42097</strain>
    </source>
</reference>
<dbReference type="PANTHER" id="PTHR33529">
    <property type="entry name" value="SLR0882 PROTEIN-RELATED"/>
    <property type="match status" value="1"/>
</dbReference>
<sequence>MNIIERYVLRRAFIAFSAALAGTLAIVWVTQALSRIDIVTDSRQSAGTFLEIATLILPSVVPEVIPFAIAIALGTTLFGLNSDSELVVVNAAGASRWILLKPILILAILASALSFVFDNAIDPLARERFRNLLADARADLISQVIQEGSFQRLDDKLFIQVGQRLPDGRLGQIFVADSREAGTELVYYAKEGVVAEFGAMKALLMRDGVVHRKQENGDISVINFESYAFDLSALMPARNEPIFFAKDRSLSFLANPDTNDAVYQRSPQEFHAEFHRRLTDWLYPIVFALIAFGVAGDARSHREARIHPLVTIVAICMFVRWLGFFVGNRADSSAAWTPFIYLVPFGYIAFVSVFIYKNKPLELPLSVAEYMMGTVRAFNDRLILLRHRLLGHKRPETGSEG</sequence>
<organism evidence="7 8">
    <name type="scientific">Limoniibacter endophyticus</name>
    <dbReference type="NCBI Taxonomy" id="1565040"/>
    <lineage>
        <taxon>Bacteria</taxon>
        <taxon>Pseudomonadati</taxon>
        <taxon>Pseudomonadota</taxon>
        <taxon>Alphaproteobacteria</taxon>
        <taxon>Hyphomicrobiales</taxon>
        <taxon>Bartonellaceae</taxon>
        <taxon>Limoniibacter</taxon>
    </lineage>
</organism>
<dbReference type="GO" id="GO:0043190">
    <property type="term" value="C:ATP-binding cassette (ABC) transporter complex"/>
    <property type="evidence" value="ECO:0007669"/>
    <property type="project" value="TreeGrafter"/>
</dbReference>
<dbReference type="PANTHER" id="PTHR33529:SF6">
    <property type="entry name" value="YJGP_YJGQ FAMILY PERMEASE"/>
    <property type="match status" value="1"/>
</dbReference>
<keyword evidence="2" id="KW-1003">Cell membrane</keyword>
<keyword evidence="4 6" id="KW-1133">Transmembrane helix</keyword>
<name>A0A8J3GH26_9HYPH</name>
<comment type="subcellular location">
    <subcellularLocation>
        <location evidence="1">Cell membrane</location>
        <topology evidence="1">Multi-pass membrane protein</topology>
    </subcellularLocation>
</comment>
<evidence type="ECO:0000256" key="1">
    <source>
        <dbReference type="ARBA" id="ARBA00004651"/>
    </source>
</evidence>
<evidence type="ECO:0000256" key="4">
    <source>
        <dbReference type="ARBA" id="ARBA00022989"/>
    </source>
</evidence>
<reference evidence="7" key="1">
    <citation type="journal article" date="2014" name="Int. J. Syst. Evol. Microbiol.">
        <title>Complete genome sequence of Corynebacterium casei LMG S-19264T (=DSM 44701T), isolated from a smear-ripened cheese.</title>
        <authorList>
            <consortium name="US DOE Joint Genome Institute (JGI-PGF)"/>
            <person name="Walter F."/>
            <person name="Albersmeier A."/>
            <person name="Kalinowski J."/>
            <person name="Ruckert C."/>
        </authorList>
    </citation>
    <scope>NUCLEOTIDE SEQUENCE</scope>
    <source>
        <strain evidence="7">KCTC 42097</strain>
    </source>
</reference>
<dbReference type="Pfam" id="PF03739">
    <property type="entry name" value="LptF_LptG"/>
    <property type="match status" value="1"/>
</dbReference>
<keyword evidence="3 6" id="KW-0812">Transmembrane</keyword>
<evidence type="ECO:0000256" key="5">
    <source>
        <dbReference type="ARBA" id="ARBA00023136"/>
    </source>
</evidence>
<protein>
    <submittedName>
        <fullName evidence="7">LPS export ABC transporter permease LptF</fullName>
    </submittedName>
</protein>
<dbReference type="RefSeq" id="WP_189489226.1">
    <property type="nucleotide sequence ID" value="NZ_BMZO01000004.1"/>
</dbReference>
<dbReference type="AlphaFoldDB" id="A0A8J3GH26"/>
<proteinExistence type="predicted"/>
<accession>A0A8J3GH26</accession>
<feature type="transmembrane region" description="Helical" evidence="6">
    <location>
        <begin position="98"/>
        <end position="117"/>
    </location>
</feature>